<dbReference type="SUPFAM" id="SSF53271">
    <property type="entry name" value="PRTase-like"/>
    <property type="match status" value="1"/>
</dbReference>
<comment type="similarity">
    <text evidence="1">Belongs to the ComF/GntX family.</text>
</comment>
<dbReference type="PANTHER" id="PTHR47505:SF1">
    <property type="entry name" value="DNA UTILIZATION PROTEIN YHGH"/>
    <property type="match status" value="1"/>
</dbReference>
<dbReference type="Gene3D" id="3.40.50.2020">
    <property type="match status" value="1"/>
</dbReference>
<dbReference type="InterPro" id="IPR051910">
    <property type="entry name" value="ComF/GntX_DNA_util-trans"/>
</dbReference>
<keyword evidence="3" id="KW-1185">Reference proteome</keyword>
<name>A0A6L9MTW7_9ALTE</name>
<reference evidence="2 3" key="1">
    <citation type="submission" date="2020-01" db="EMBL/GenBank/DDBJ databases">
        <title>Genomes of bacteria type strains.</title>
        <authorList>
            <person name="Chen J."/>
            <person name="Zhu S."/>
            <person name="Yang J."/>
        </authorList>
    </citation>
    <scope>NUCLEOTIDE SEQUENCE [LARGE SCALE GENOMIC DNA]</scope>
    <source>
        <strain evidence="2 3">LMG 22958</strain>
    </source>
</reference>
<dbReference type="PANTHER" id="PTHR47505">
    <property type="entry name" value="DNA UTILIZATION PROTEIN YHGH"/>
    <property type="match status" value="1"/>
</dbReference>
<dbReference type="InterPro" id="IPR029057">
    <property type="entry name" value="PRTase-like"/>
</dbReference>
<evidence type="ECO:0000313" key="2">
    <source>
        <dbReference type="EMBL" id="NDW21323.1"/>
    </source>
</evidence>
<dbReference type="EMBL" id="JAAAWP010000003">
    <property type="protein sequence ID" value="NDW21323.1"/>
    <property type="molecule type" value="Genomic_DNA"/>
</dbReference>
<dbReference type="CDD" id="cd06223">
    <property type="entry name" value="PRTases_typeI"/>
    <property type="match status" value="1"/>
</dbReference>
<accession>A0A6L9MTW7</accession>
<evidence type="ECO:0000256" key="1">
    <source>
        <dbReference type="ARBA" id="ARBA00008007"/>
    </source>
</evidence>
<protein>
    <submittedName>
        <fullName evidence="2">ComF family protein</fullName>
    </submittedName>
</protein>
<dbReference type="AlphaFoldDB" id="A0A6L9MTW7"/>
<evidence type="ECO:0000313" key="3">
    <source>
        <dbReference type="Proteomes" id="UP000478837"/>
    </source>
</evidence>
<sequence length="231" mass="26012">MNLSCLLCYQASPAPVCQWCESDMFFFNDEVHGNNLLRFGPVGSHVAHKHYHSLSILGLHTWPMSSLIHHFKFSHSLSAGKILCRWFVDKKQHCTLAVPHLLLPVPISAWRLATRHYNQAGVIAEYLSKQLGIPCLHQWAKRTGASTQHQLTKAQRKDNAKQAFSLVHHAAELIACNSGEKLNVAIVDDVITTGVTVNMLSYLLRKRYPNITIQVWAMTFTPPPKSSLLKI</sequence>
<dbReference type="InterPro" id="IPR000836">
    <property type="entry name" value="PRTase_dom"/>
</dbReference>
<proteinExistence type="inferred from homology"/>
<dbReference type="Proteomes" id="UP000478837">
    <property type="component" value="Unassembled WGS sequence"/>
</dbReference>
<gene>
    <name evidence="2" type="ORF">GTW09_07315</name>
</gene>
<organism evidence="2 3">
    <name type="scientific">Alteromonas hispanica</name>
    <dbReference type="NCBI Taxonomy" id="315421"/>
    <lineage>
        <taxon>Bacteria</taxon>
        <taxon>Pseudomonadati</taxon>
        <taxon>Pseudomonadota</taxon>
        <taxon>Gammaproteobacteria</taxon>
        <taxon>Alteromonadales</taxon>
        <taxon>Alteromonadaceae</taxon>
        <taxon>Alteromonas/Salinimonas group</taxon>
        <taxon>Alteromonas</taxon>
    </lineage>
</organism>
<comment type="caution">
    <text evidence="2">The sequence shown here is derived from an EMBL/GenBank/DDBJ whole genome shotgun (WGS) entry which is preliminary data.</text>
</comment>